<dbReference type="Proteomes" id="UP000252558">
    <property type="component" value="Unassembled WGS sequence"/>
</dbReference>
<dbReference type="InterPro" id="IPR038740">
    <property type="entry name" value="BioF2-like_GNAT_dom"/>
</dbReference>
<dbReference type="GO" id="GO:0016740">
    <property type="term" value="F:transferase activity"/>
    <property type="evidence" value="ECO:0007669"/>
    <property type="project" value="UniProtKB-KW"/>
</dbReference>
<dbReference type="RefSeq" id="WP_114339678.1">
    <property type="nucleotide sequence ID" value="NZ_QPID01000012.1"/>
</dbReference>
<evidence type="ECO:0000259" key="1">
    <source>
        <dbReference type="Pfam" id="PF13480"/>
    </source>
</evidence>
<evidence type="ECO:0000313" key="3">
    <source>
        <dbReference type="Proteomes" id="UP000252558"/>
    </source>
</evidence>
<comment type="caution">
    <text evidence="2">The sequence shown here is derived from an EMBL/GenBank/DDBJ whole genome shotgun (WGS) entry which is preliminary data.</text>
</comment>
<reference evidence="2 3" key="1">
    <citation type="submission" date="2018-07" db="EMBL/GenBank/DDBJ databases">
        <title>Corallincola holothuriorum sp. nov., a new facultative anaerobe isolated from sea cucumber Apostichopus japonicus.</title>
        <authorList>
            <person name="Xia H."/>
        </authorList>
    </citation>
    <scope>NUCLEOTIDE SEQUENCE [LARGE SCALE GENOMIC DNA]</scope>
    <source>
        <strain evidence="2 3">C4</strain>
    </source>
</reference>
<dbReference type="SUPFAM" id="SSF55729">
    <property type="entry name" value="Acyl-CoA N-acyltransferases (Nat)"/>
    <property type="match status" value="1"/>
</dbReference>
<dbReference type="EMBL" id="QPID01000012">
    <property type="protein sequence ID" value="RCU45159.1"/>
    <property type="molecule type" value="Genomic_DNA"/>
</dbReference>
<feature type="domain" description="BioF2-like acetyltransferase" evidence="1">
    <location>
        <begin position="194"/>
        <end position="331"/>
    </location>
</feature>
<proteinExistence type="predicted"/>
<organism evidence="2 3">
    <name type="scientific">Corallincola holothuriorum</name>
    <dbReference type="NCBI Taxonomy" id="2282215"/>
    <lineage>
        <taxon>Bacteria</taxon>
        <taxon>Pseudomonadati</taxon>
        <taxon>Pseudomonadota</taxon>
        <taxon>Gammaproteobacteria</taxon>
        <taxon>Alteromonadales</taxon>
        <taxon>Psychromonadaceae</taxon>
        <taxon>Corallincola</taxon>
    </lineage>
</organism>
<evidence type="ECO:0000313" key="2">
    <source>
        <dbReference type="EMBL" id="RCU45159.1"/>
    </source>
</evidence>
<name>A0A368N7B2_9GAMM</name>
<accession>A0A368N7B2</accession>
<keyword evidence="3" id="KW-1185">Reference proteome</keyword>
<sequence length="380" mass="44724">MNKFNDSSYLLVETIDEPSFHQLRDEWERLHQRSDADPLFLSWAWNWSWWESWNQALKLELLLITVRTIEGELVGIAPLYRHSVNYMGVSGVTRIQSVGNAWGISPTVRSEYMGLIVDPALELQVYQSIWRYLLSEVHWDELILCDLDKETRGYRIFAALARMNGMVFEQASEDVGVKVNISGTFRNYLQQLGRNTRLKLYNRRNRLEENSITEHIRVKPEQYPQFFEKLNELHATRWKKGCYTGLSEQFHLKLLSFLPDSNVHCMLMKHDGQMISALYDLECRGKRYNLQAGYFENYHSKVSLGTLHLGYGIEEAWNTSSCVSYDLLAGSGKHSFYKKHLSKKLTQFATVRITRLKKRFALYKFFERLPAKLRKKLLWR</sequence>
<protein>
    <submittedName>
        <fullName evidence="2">GNAT family N-acetyltransferase</fullName>
    </submittedName>
</protein>
<dbReference type="Gene3D" id="3.40.630.30">
    <property type="match status" value="1"/>
</dbReference>
<dbReference type="Pfam" id="PF13480">
    <property type="entry name" value="Acetyltransf_6"/>
    <property type="match status" value="1"/>
</dbReference>
<keyword evidence="2" id="KW-0808">Transferase</keyword>
<gene>
    <name evidence="2" type="ORF">DU002_17175</name>
</gene>
<dbReference type="AlphaFoldDB" id="A0A368N7B2"/>
<dbReference type="InterPro" id="IPR016181">
    <property type="entry name" value="Acyl_CoA_acyltransferase"/>
</dbReference>
<dbReference type="OrthoDB" id="9808976at2"/>